<dbReference type="AlphaFoldDB" id="A0AA47N0S1"/>
<feature type="compositionally biased region" description="Gly residues" evidence="3">
    <location>
        <begin position="252"/>
        <end position="261"/>
    </location>
</feature>
<evidence type="ECO:0000259" key="4">
    <source>
        <dbReference type="PROSITE" id="PS01179"/>
    </source>
</evidence>
<dbReference type="Proteomes" id="UP001174136">
    <property type="component" value="Unassembled WGS sequence"/>
</dbReference>
<feature type="region of interest" description="Disordered" evidence="3">
    <location>
        <begin position="1"/>
        <end position="40"/>
    </location>
</feature>
<dbReference type="GO" id="GO:0007169">
    <property type="term" value="P:cell surface receptor protein tyrosine kinase signaling pathway"/>
    <property type="evidence" value="ECO:0007669"/>
    <property type="project" value="TreeGrafter"/>
</dbReference>
<protein>
    <submittedName>
        <fullName evidence="6">SHC-transforming protein 2</fullName>
    </submittedName>
</protein>
<dbReference type="Gene3D" id="3.30.505.10">
    <property type="entry name" value="SH2 domain"/>
    <property type="match status" value="1"/>
</dbReference>
<feature type="compositionally biased region" description="Polar residues" evidence="3">
    <location>
        <begin position="514"/>
        <end position="538"/>
    </location>
</feature>
<evidence type="ECO:0000256" key="1">
    <source>
        <dbReference type="ARBA" id="ARBA00022999"/>
    </source>
</evidence>
<dbReference type="CDD" id="cd01209">
    <property type="entry name" value="PTB_Shc"/>
    <property type="match status" value="1"/>
</dbReference>
<evidence type="ECO:0000259" key="5">
    <source>
        <dbReference type="PROSITE" id="PS50001"/>
    </source>
</evidence>
<dbReference type="InterPro" id="IPR000980">
    <property type="entry name" value="SH2"/>
</dbReference>
<reference evidence="6" key="1">
    <citation type="journal article" date="2023" name="Front. Mar. Sci.">
        <title>A new Merluccius polli reference genome to investigate the effects of global change in West African waters.</title>
        <authorList>
            <person name="Mateo J.L."/>
            <person name="Blanco-Fernandez C."/>
            <person name="Garcia-Vazquez E."/>
            <person name="Machado-Schiaffino G."/>
        </authorList>
    </citation>
    <scope>NUCLEOTIDE SEQUENCE</scope>
    <source>
        <strain evidence="6">C29</strain>
        <tissue evidence="6">Fin</tissue>
    </source>
</reference>
<feature type="region of interest" description="Disordered" evidence="3">
    <location>
        <begin position="466"/>
        <end position="541"/>
    </location>
</feature>
<dbReference type="InterPro" id="IPR051235">
    <property type="entry name" value="CEP152/SHC-Transforming"/>
</dbReference>
<dbReference type="GO" id="GO:0035556">
    <property type="term" value="P:intracellular signal transduction"/>
    <property type="evidence" value="ECO:0007669"/>
    <property type="project" value="InterPro"/>
</dbReference>
<dbReference type="EMBL" id="JAOPHQ010001735">
    <property type="protein sequence ID" value="KAK0149567.1"/>
    <property type="molecule type" value="Genomic_DNA"/>
</dbReference>
<dbReference type="PROSITE" id="PS50001">
    <property type="entry name" value="SH2"/>
    <property type="match status" value="1"/>
</dbReference>
<dbReference type="Pfam" id="PF00017">
    <property type="entry name" value="SH2"/>
    <property type="match status" value="1"/>
</dbReference>
<dbReference type="GO" id="GO:0030971">
    <property type="term" value="F:receptor tyrosine kinase binding"/>
    <property type="evidence" value="ECO:0007669"/>
    <property type="project" value="TreeGrafter"/>
</dbReference>
<feature type="region of interest" description="Disordered" evidence="3">
    <location>
        <begin position="98"/>
        <end position="124"/>
    </location>
</feature>
<name>A0AA47N0S1_MERPO</name>
<dbReference type="InterPro" id="IPR006019">
    <property type="entry name" value="PID_Shc-like"/>
</dbReference>
<dbReference type="Gene3D" id="2.30.29.30">
    <property type="entry name" value="Pleckstrin-homology domain (PH domain)/Phosphotyrosine-binding domain (PTB)"/>
    <property type="match status" value="1"/>
</dbReference>
<evidence type="ECO:0000313" key="7">
    <source>
        <dbReference type="Proteomes" id="UP001174136"/>
    </source>
</evidence>
<accession>A0AA47N0S1</accession>
<feature type="compositionally biased region" description="Basic and acidic residues" evidence="3">
    <location>
        <begin position="1"/>
        <end position="27"/>
    </location>
</feature>
<dbReference type="PRINTS" id="PR00629">
    <property type="entry name" value="SHCPIDOMAIN"/>
</dbReference>
<dbReference type="InterPro" id="IPR006020">
    <property type="entry name" value="PTB/PI_dom"/>
</dbReference>
<organism evidence="6 7">
    <name type="scientific">Merluccius polli</name>
    <name type="common">Benguela hake</name>
    <name type="synonym">Merluccius cadenati</name>
    <dbReference type="NCBI Taxonomy" id="89951"/>
    <lineage>
        <taxon>Eukaryota</taxon>
        <taxon>Metazoa</taxon>
        <taxon>Chordata</taxon>
        <taxon>Craniata</taxon>
        <taxon>Vertebrata</taxon>
        <taxon>Euteleostomi</taxon>
        <taxon>Actinopterygii</taxon>
        <taxon>Neopterygii</taxon>
        <taxon>Teleostei</taxon>
        <taxon>Neoteleostei</taxon>
        <taxon>Acanthomorphata</taxon>
        <taxon>Zeiogadaria</taxon>
        <taxon>Gadariae</taxon>
        <taxon>Gadiformes</taxon>
        <taxon>Gadoidei</taxon>
        <taxon>Merlucciidae</taxon>
        <taxon>Merluccius</taxon>
    </lineage>
</organism>
<gene>
    <name evidence="6" type="primary">Shc2</name>
    <name evidence="6" type="ORF">N1851_009684</name>
</gene>
<dbReference type="Pfam" id="PF00640">
    <property type="entry name" value="PID"/>
    <property type="match status" value="1"/>
</dbReference>
<feature type="compositionally biased region" description="Pro residues" evidence="3">
    <location>
        <begin position="107"/>
        <end position="116"/>
    </location>
</feature>
<proteinExistence type="predicted"/>
<dbReference type="PANTHER" id="PTHR10337:SF5">
    <property type="entry name" value="SHC-TRANSFORMING PROTEIN 2"/>
    <property type="match status" value="1"/>
</dbReference>
<feature type="domain" description="PID" evidence="4">
    <location>
        <begin position="305"/>
        <end position="471"/>
    </location>
</feature>
<keyword evidence="7" id="KW-1185">Reference proteome</keyword>
<dbReference type="SMART" id="SM00462">
    <property type="entry name" value="PTB"/>
    <property type="match status" value="1"/>
</dbReference>
<dbReference type="SMART" id="SM00252">
    <property type="entry name" value="SH2"/>
    <property type="match status" value="1"/>
</dbReference>
<dbReference type="InterPro" id="IPR011993">
    <property type="entry name" value="PH-like_dom_sf"/>
</dbReference>
<feature type="region of interest" description="Disordered" evidence="3">
    <location>
        <begin position="237"/>
        <end position="266"/>
    </location>
</feature>
<dbReference type="GO" id="GO:0005886">
    <property type="term" value="C:plasma membrane"/>
    <property type="evidence" value="ECO:0007669"/>
    <property type="project" value="TreeGrafter"/>
</dbReference>
<dbReference type="PANTHER" id="PTHR10337">
    <property type="entry name" value="SHC TRANSFORMING PROTEIN"/>
    <property type="match status" value="1"/>
</dbReference>
<dbReference type="PRINTS" id="PR00401">
    <property type="entry name" value="SH2DOMAIN"/>
</dbReference>
<dbReference type="FunFam" id="2.30.29.30:FF:000036">
    <property type="entry name" value="SHC-transforming protein 1 isoform 3"/>
    <property type="match status" value="1"/>
</dbReference>
<keyword evidence="1 2" id="KW-0727">SH2 domain</keyword>
<dbReference type="SUPFAM" id="SSF50729">
    <property type="entry name" value="PH domain-like"/>
    <property type="match status" value="1"/>
</dbReference>
<sequence length="771" mass="83121">MTSSNESEKERERRGEGDRVRVEEHTSKSAQGTARKETQMQMRLRCGETSSSMRVGTHAASPGMLLKPKYDRFRNDSVTSADDLMQSLAMSGKVVATPVVPSSTPSLPLPPLPPLDPRSSSSAGAAAALAESPCLDGEQDSTTTFCMLIPKMPQWKFSNALLSRSPSNSSSSSSKDSVKASSHQGSSSSSHGPGGAAPASGPVASLAAVLNSCDPVCVTPCSLQAFRGQRSAASSAILGGHGFGPTAETTGSPGGSSGGSRSGMSRRTRVEGMWLGGEDFNQKGGFLHKPSQGWLHPDKKITGTGASYIVRYMGCIEVLKSMRSLDFNTRTQVTREAINRLCDAVPGGKGAWRKKTLNKALLSIMGKSNLRFAGMSIAVNISIEGLSLLIPTTRQVIAHHPMQSISFASGGDTDTPDYVAYVAKDPVNQRACHILECSDGLAQSVISTIGQAFELQFKQYLHSPPKTMASSMERNHRLEEPSWGEEDESSEHDYYNSIPGKEPPVGGVVDSRLRPSTSLIGHIHTQPQSKTATQISSSGRREPVSYSAGQLCYELHWDTETSSSSDGYLCADGQSSSNRDYEEHLYVNTQSLDCMESLAQGPNGHKGPDSPKKDIFDMRPFEDALKLHEASGGGAAGSSGGAGCAGVVVLEDQWPSPPRRRAPVAPTEEQLRRESWYHGRMSRRDAEKVLMRDGDFLVRESTTNPGQYVLTGMHCGLPKHLLLVDPEGVVRTKDMLFESISHLISYHLKYELPIVAAESELHLKQVVRRKQ</sequence>
<dbReference type="PROSITE" id="PS01179">
    <property type="entry name" value="PID"/>
    <property type="match status" value="1"/>
</dbReference>
<comment type="caution">
    <text evidence="6">The sequence shown here is derived from an EMBL/GenBank/DDBJ whole genome shotgun (WGS) entry which is preliminary data.</text>
</comment>
<dbReference type="InterPro" id="IPR036860">
    <property type="entry name" value="SH2_dom_sf"/>
</dbReference>
<dbReference type="SUPFAM" id="SSF55550">
    <property type="entry name" value="SH2 domain"/>
    <property type="match status" value="1"/>
</dbReference>
<dbReference type="FunFam" id="3.30.505.10:FF:000005">
    <property type="entry name" value="SHC-transforming protein 1 isoform 3"/>
    <property type="match status" value="1"/>
</dbReference>
<evidence type="ECO:0000313" key="6">
    <source>
        <dbReference type="EMBL" id="KAK0149567.1"/>
    </source>
</evidence>
<evidence type="ECO:0000256" key="3">
    <source>
        <dbReference type="SAM" id="MobiDB-lite"/>
    </source>
</evidence>
<evidence type="ECO:0000256" key="2">
    <source>
        <dbReference type="PROSITE-ProRule" id="PRU00191"/>
    </source>
</evidence>
<feature type="domain" description="SH2" evidence="5">
    <location>
        <begin position="676"/>
        <end position="767"/>
    </location>
</feature>
<dbReference type="InterPro" id="IPR035676">
    <property type="entry name" value="SHC_SH2"/>
</dbReference>
<dbReference type="CDD" id="cd09925">
    <property type="entry name" value="SH2_SHC"/>
    <property type="match status" value="1"/>
</dbReference>
<feature type="region of interest" description="Disordered" evidence="3">
    <location>
        <begin position="162"/>
        <end position="201"/>
    </location>
</feature>